<feature type="non-terminal residue" evidence="1">
    <location>
        <position position="1"/>
    </location>
</feature>
<dbReference type="AlphaFoldDB" id="A0A2D6YL96"/>
<organism evidence="1 2">
    <name type="scientific">SAR324 cluster bacterium</name>
    <dbReference type="NCBI Taxonomy" id="2024889"/>
    <lineage>
        <taxon>Bacteria</taxon>
        <taxon>Deltaproteobacteria</taxon>
        <taxon>SAR324 cluster</taxon>
    </lineage>
</organism>
<comment type="caution">
    <text evidence="1">The sequence shown here is derived from an EMBL/GenBank/DDBJ whole genome shotgun (WGS) entry which is preliminary data.</text>
</comment>
<dbReference type="EMBL" id="NZEX01000118">
    <property type="protein sequence ID" value="MAH63865.1"/>
    <property type="molecule type" value="Genomic_DNA"/>
</dbReference>
<reference evidence="2" key="1">
    <citation type="submission" date="2017-09" db="EMBL/GenBank/DDBJ databases">
        <title>The Reconstruction of 2,631 Draft Metagenome-Assembled Genomes from the Global Oceans.</title>
        <authorList>
            <person name="Tully B.J."/>
            <person name="Graham E.D."/>
            <person name="Heidelberg J.F."/>
        </authorList>
    </citation>
    <scope>NUCLEOTIDE SEQUENCE [LARGE SCALE GENOMIC DNA]</scope>
</reference>
<proteinExistence type="predicted"/>
<sequence length="40" mass="4388">MTAYAVLMKQSVPISIGTGFTVMDKSNISDPEISKYVYSD</sequence>
<accession>A0A2D6YL96</accession>
<gene>
    <name evidence="1" type="ORF">CMN54_10560</name>
</gene>
<name>A0A2D6YL96_9DELT</name>
<protein>
    <submittedName>
        <fullName evidence="1">Sugar ABC transporter substrate-binding protein</fullName>
    </submittedName>
</protein>
<dbReference type="Proteomes" id="UP000226525">
    <property type="component" value="Unassembled WGS sequence"/>
</dbReference>
<evidence type="ECO:0000313" key="2">
    <source>
        <dbReference type="Proteomes" id="UP000226525"/>
    </source>
</evidence>
<evidence type="ECO:0000313" key="1">
    <source>
        <dbReference type="EMBL" id="MAH63865.1"/>
    </source>
</evidence>